<comment type="caution">
    <text evidence="1">The sequence shown here is derived from an EMBL/GenBank/DDBJ whole genome shotgun (WGS) entry which is preliminary data.</text>
</comment>
<evidence type="ECO:0000313" key="1">
    <source>
        <dbReference type="EMBL" id="KAH7921534.1"/>
    </source>
</evidence>
<proteinExistence type="predicted"/>
<sequence>MSTTLAGAPGACCWTGVKHSGTPVGQVEEIGGLNTYVSEPPAPTKNVILFLADVYGPFFINNKLLQDYFASCGFLVLGPDYFFGDSVPNNVPDDERNAWIAAARAPAIAAFPKWVEAVKARYGTAGTKYCAVGYCFGASFTIELAATDVVEAAALAHPANLEESHFENLKKPLLLSCPEYDFTFPTESRRRAEDIMVARKCRYYFQVFSGVKHGFAVRGNPDVPHERWAKEESARGIKEWFTWFTQSGPA</sequence>
<reference evidence="1" key="1">
    <citation type="journal article" date="2021" name="New Phytol.">
        <title>Evolutionary innovations through gain and loss of genes in the ectomycorrhizal Boletales.</title>
        <authorList>
            <person name="Wu G."/>
            <person name="Miyauchi S."/>
            <person name="Morin E."/>
            <person name="Kuo A."/>
            <person name="Drula E."/>
            <person name="Varga T."/>
            <person name="Kohler A."/>
            <person name="Feng B."/>
            <person name="Cao Y."/>
            <person name="Lipzen A."/>
            <person name="Daum C."/>
            <person name="Hundley H."/>
            <person name="Pangilinan J."/>
            <person name="Johnson J."/>
            <person name="Barry K."/>
            <person name="LaButti K."/>
            <person name="Ng V."/>
            <person name="Ahrendt S."/>
            <person name="Min B."/>
            <person name="Choi I.G."/>
            <person name="Park H."/>
            <person name="Plett J.M."/>
            <person name="Magnuson J."/>
            <person name="Spatafora J.W."/>
            <person name="Nagy L.G."/>
            <person name="Henrissat B."/>
            <person name="Grigoriev I.V."/>
            <person name="Yang Z.L."/>
            <person name="Xu J."/>
            <person name="Martin F.M."/>
        </authorList>
    </citation>
    <scope>NUCLEOTIDE SEQUENCE</scope>
    <source>
        <strain evidence="1">KUC20120723A-06</strain>
    </source>
</reference>
<organism evidence="1 2">
    <name type="scientific">Leucogyrophana mollusca</name>
    <dbReference type="NCBI Taxonomy" id="85980"/>
    <lineage>
        <taxon>Eukaryota</taxon>
        <taxon>Fungi</taxon>
        <taxon>Dikarya</taxon>
        <taxon>Basidiomycota</taxon>
        <taxon>Agaricomycotina</taxon>
        <taxon>Agaricomycetes</taxon>
        <taxon>Agaricomycetidae</taxon>
        <taxon>Boletales</taxon>
        <taxon>Boletales incertae sedis</taxon>
        <taxon>Leucogyrophana</taxon>
    </lineage>
</organism>
<name>A0ACB8B7T5_9AGAM</name>
<accession>A0ACB8B7T5</accession>
<evidence type="ECO:0000313" key="2">
    <source>
        <dbReference type="Proteomes" id="UP000790709"/>
    </source>
</evidence>
<protein>
    <submittedName>
        <fullName evidence="1">Alpha/beta-hydrolase</fullName>
    </submittedName>
</protein>
<dbReference type="Proteomes" id="UP000790709">
    <property type="component" value="Unassembled WGS sequence"/>
</dbReference>
<gene>
    <name evidence="1" type="ORF">BV22DRAFT_1038554</name>
</gene>
<dbReference type="EMBL" id="MU266522">
    <property type="protein sequence ID" value="KAH7921534.1"/>
    <property type="molecule type" value="Genomic_DNA"/>
</dbReference>
<keyword evidence="2" id="KW-1185">Reference proteome</keyword>